<keyword evidence="3" id="KW-1185">Reference proteome</keyword>
<dbReference type="AlphaFoldDB" id="A0A2G9HNW5"/>
<accession>A0A2G9HNW5</accession>
<dbReference type="EMBL" id="NKXS01001314">
    <property type="protein sequence ID" value="PIN19212.1"/>
    <property type="molecule type" value="Genomic_DNA"/>
</dbReference>
<dbReference type="Proteomes" id="UP000231279">
    <property type="component" value="Unassembled WGS sequence"/>
</dbReference>
<proteinExistence type="predicted"/>
<sequence length="82" mass="9383">MMRDLQLQTPQRDQNSVNRRLKSTSDLNKNLRKVTKKNLNPAFKAVSEDDSAVLQSLKEFSEVSDENLFAESAEVILNWIST</sequence>
<name>A0A2G9HNW5_9LAMI</name>
<feature type="region of interest" description="Disordered" evidence="1">
    <location>
        <begin position="1"/>
        <end position="27"/>
    </location>
</feature>
<organism evidence="2 3">
    <name type="scientific">Handroanthus impetiginosus</name>
    <dbReference type="NCBI Taxonomy" id="429701"/>
    <lineage>
        <taxon>Eukaryota</taxon>
        <taxon>Viridiplantae</taxon>
        <taxon>Streptophyta</taxon>
        <taxon>Embryophyta</taxon>
        <taxon>Tracheophyta</taxon>
        <taxon>Spermatophyta</taxon>
        <taxon>Magnoliopsida</taxon>
        <taxon>eudicotyledons</taxon>
        <taxon>Gunneridae</taxon>
        <taxon>Pentapetalae</taxon>
        <taxon>asterids</taxon>
        <taxon>lamiids</taxon>
        <taxon>Lamiales</taxon>
        <taxon>Bignoniaceae</taxon>
        <taxon>Crescentiina</taxon>
        <taxon>Tabebuia alliance</taxon>
        <taxon>Handroanthus</taxon>
    </lineage>
</organism>
<protein>
    <submittedName>
        <fullName evidence="2">Uncharacterized protein</fullName>
    </submittedName>
</protein>
<evidence type="ECO:0000256" key="1">
    <source>
        <dbReference type="SAM" id="MobiDB-lite"/>
    </source>
</evidence>
<gene>
    <name evidence="2" type="ORF">CDL12_08105</name>
</gene>
<dbReference type="OrthoDB" id="1063472at2759"/>
<evidence type="ECO:0000313" key="3">
    <source>
        <dbReference type="Proteomes" id="UP000231279"/>
    </source>
</evidence>
<dbReference type="STRING" id="429701.A0A2G9HNW5"/>
<evidence type="ECO:0000313" key="2">
    <source>
        <dbReference type="EMBL" id="PIN19212.1"/>
    </source>
</evidence>
<reference evidence="3" key="1">
    <citation type="journal article" date="2018" name="Gigascience">
        <title>Genome assembly of the Pink Ipe (Handroanthus impetiginosus, Bignoniaceae), a highly valued, ecologically keystone Neotropical timber forest tree.</title>
        <authorList>
            <person name="Silva-Junior O.B."/>
            <person name="Grattapaglia D."/>
            <person name="Novaes E."/>
            <person name="Collevatti R.G."/>
        </authorList>
    </citation>
    <scope>NUCLEOTIDE SEQUENCE [LARGE SCALE GENOMIC DNA]</scope>
    <source>
        <strain evidence="3">cv. UFG-1</strain>
    </source>
</reference>
<comment type="caution">
    <text evidence="2">The sequence shown here is derived from an EMBL/GenBank/DDBJ whole genome shotgun (WGS) entry which is preliminary data.</text>
</comment>